<proteinExistence type="predicted"/>
<name>A0A0S2HUV7_9BACT</name>
<protein>
    <submittedName>
        <fullName evidence="1">Uncharacterized protein</fullName>
    </submittedName>
</protein>
<sequence length="450" mass="52419">MDYSTGTELWKYQWDLIHNPEGGWHIFEDVEEGEIGVIDNRFVYNILNEIRLSNLYGIPIQFQNPYINFPDIDEFRVHASDLKIGNHTYDKIFIIGSLENEQNINVNEIGLENNIQENIFSDEYTGIQIGEYRLLVKSDNNVSHLKEFLNTDATNLFNNNTTISLDGENYNLDKIVQGLEQIKVDLLENGTYYDLTKTELLILDIPVIMWQVDYYYASVFLYHWFTSSGQNNIQFPNAHEFLNSYDLFNNCLNDGLEKVTIADNLFPNKNVLKRLIEFVEPKNIGDVYTIDLENEFQPNPNSLNYFAYSVTSMTSFLNSYNDLKASFGRFSLRFYFTGSVQKISETEAIVEVDNLYYRINDRFDFTQDNSFMPVFEDQPLGDWGWNLFNPQEPTAGGLIQNSTFRDFSQKISKDLDHSYYNIITNYNEVVGNPIESFKIDLVNEEINEVN</sequence>
<dbReference type="RefSeq" id="WP_057951448.1">
    <property type="nucleotide sequence ID" value="NZ_CP013118.1"/>
</dbReference>
<dbReference type="OrthoDB" id="6383434at2"/>
<evidence type="ECO:0000313" key="2">
    <source>
        <dbReference type="Proteomes" id="UP000064893"/>
    </source>
</evidence>
<reference evidence="1 2" key="1">
    <citation type="submission" date="2015-11" db="EMBL/GenBank/DDBJ databases">
        <title>Description and complete genome sequence of a novel strain predominating in hypersaline microbial mats and representing a new family of the Bacteriodetes phylum.</title>
        <authorList>
            <person name="Spring S."/>
            <person name="Bunk B."/>
            <person name="Sproer C."/>
            <person name="Klenk H.-P."/>
        </authorList>
    </citation>
    <scope>NUCLEOTIDE SEQUENCE [LARGE SCALE GENOMIC DNA]</scope>
    <source>
        <strain evidence="1 2">L21-Spi-D4</strain>
    </source>
</reference>
<gene>
    <name evidence="1" type="ORF">L21SP5_00143</name>
</gene>
<dbReference type="STRING" id="1307839.L21SP5_00143"/>
<dbReference type="EMBL" id="CP013118">
    <property type="protein sequence ID" value="ALO13823.1"/>
    <property type="molecule type" value="Genomic_DNA"/>
</dbReference>
<keyword evidence="2" id="KW-1185">Reference proteome</keyword>
<evidence type="ECO:0000313" key="1">
    <source>
        <dbReference type="EMBL" id="ALO13823.1"/>
    </source>
</evidence>
<dbReference type="Proteomes" id="UP000064893">
    <property type="component" value="Chromosome"/>
</dbReference>
<dbReference type="AlphaFoldDB" id="A0A0S2HUV7"/>
<organism evidence="1 2">
    <name type="scientific">Salinivirga cyanobacteriivorans</name>
    <dbReference type="NCBI Taxonomy" id="1307839"/>
    <lineage>
        <taxon>Bacteria</taxon>
        <taxon>Pseudomonadati</taxon>
        <taxon>Bacteroidota</taxon>
        <taxon>Bacteroidia</taxon>
        <taxon>Bacteroidales</taxon>
        <taxon>Salinivirgaceae</taxon>
        <taxon>Salinivirga</taxon>
    </lineage>
</organism>
<dbReference type="Pfam" id="PF19940">
    <property type="entry name" value="DUF6402"/>
    <property type="match status" value="1"/>
</dbReference>
<dbReference type="KEGG" id="blq:L21SP5_00143"/>
<dbReference type="InterPro" id="IPR045646">
    <property type="entry name" value="DUF6402"/>
</dbReference>
<accession>A0A0S2HUV7</accession>